<feature type="domain" description="Arf-GAP" evidence="7">
    <location>
        <begin position="9"/>
        <end position="95"/>
    </location>
</feature>
<keyword evidence="3 5" id="KW-0863">Zinc-finger</keyword>
<dbReference type="GO" id="GO:0005096">
    <property type="term" value="F:GTPase activator activity"/>
    <property type="evidence" value="ECO:0007669"/>
    <property type="project" value="UniProtKB-KW"/>
</dbReference>
<dbReference type="InParanoid" id="A0A1E7F4P6"/>
<keyword evidence="9" id="KW-1185">Reference proteome</keyword>
<dbReference type="Proteomes" id="UP000095751">
    <property type="component" value="Unassembled WGS sequence"/>
</dbReference>
<evidence type="ECO:0000313" key="9">
    <source>
        <dbReference type="Proteomes" id="UP000095751"/>
    </source>
</evidence>
<feature type="region of interest" description="Disordered" evidence="6">
    <location>
        <begin position="106"/>
        <end position="133"/>
    </location>
</feature>
<organism evidence="8 9">
    <name type="scientific">Fragilariopsis cylindrus CCMP1102</name>
    <dbReference type="NCBI Taxonomy" id="635003"/>
    <lineage>
        <taxon>Eukaryota</taxon>
        <taxon>Sar</taxon>
        <taxon>Stramenopiles</taxon>
        <taxon>Ochrophyta</taxon>
        <taxon>Bacillariophyta</taxon>
        <taxon>Bacillariophyceae</taxon>
        <taxon>Bacillariophycidae</taxon>
        <taxon>Bacillariales</taxon>
        <taxon>Bacillariaceae</taxon>
        <taxon>Fragilariopsis</taxon>
    </lineage>
</organism>
<keyword evidence="4" id="KW-0862">Zinc</keyword>
<dbReference type="GO" id="GO:0000139">
    <property type="term" value="C:Golgi membrane"/>
    <property type="evidence" value="ECO:0007669"/>
    <property type="project" value="GOC"/>
</dbReference>
<evidence type="ECO:0000256" key="3">
    <source>
        <dbReference type="ARBA" id="ARBA00022771"/>
    </source>
</evidence>
<evidence type="ECO:0000313" key="8">
    <source>
        <dbReference type="EMBL" id="OEU12833.1"/>
    </source>
</evidence>
<protein>
    <submittedName>
        <fullName evidence="8">Arf GTPase activating protein</fullName>
    </submittedName>
</protein>
<name>A0A1E7F4P6_9STRA</name>
<dbReference type="PANTHER" id="PTHR45686">
    <property type="entry name" value="ADP-RIBOSYLATION FACTOR GTPASE ACTIVATING PROTEIN 3, ISOFORM H-RELATED"/>
    <property type="match status" value="1"/>
</dbReference>
<evidence type="ECO:0000256" key="5">
    <source>
        <dbReference type="PROSITE-ProRule" id="PRU00288"/>
    </source>
</evidence>
<reference evidence="8 9" key="1">
    <citation type="submission" date="2016-09" db="EMBL/GenBank/DDBJ databases">
        <title>Extensive genetic diversity and differential bi-allelic expression allows diatom success in the polar Southern Ocean.</title>
        <authorList>
            <consortium name="DOE Joint Genome Institute"/>
            <person name="Mock T."/>
            <person name="Otillar R.P."/>
            <person name="Strauss J."/>
            <person name="Dupont C."/>
            <person name="Frickenhaus S."/>
            <person name="Maumus F."/>
            <person name="Mcmullan M."/>
            <person name="Sanges R."/>
            <person name="Schmutz J."/>
            <person name="Toseland A."/>
            <person name="Valas R."/>
            <person name="Veluchamy A."/>
            <person name="Ward B.J."/>
            <person name="Allen A."/>
            <person name="Barry K."/>
            <person name="Falciatore A."/>
            <person name="Ferrante M."/>
            <person name="Fortunato A.E."/>
            <person name="Gloeckner G."/>
            <person name="Gruber A."/>
            <person name="Hipkin R."/>
            <person name="Janech M."/>
            <person name="Kroth P."/>
            <person name="Leese F."/>
            <person name="Lindquist E."/>
            <person name="Lyon B.R."/>
            <person name="Martin J."/>
            <person name="Mayer C."/>
            <person name="Parker M."/>
            <person name="Quesneville H."/>
            <person name="Raymond J."/>
            <person name="Uhlig C."/>
            <person name="Valentin K.U."/>
            <person name="Worden A.Z."/>
            <person name="Armbrust E.V."/>
            <person name="Bowler C."/>
            <person name="Green B."/>
            <person name="Moulton V."/>
            <person name="Van Oosterhout C."/>
            <person name="Grigoriev I."/>
        </authorList>
    </citation>
    <scope>NUCLEOTIDE SEQUENCE [LARGE SCALE GENOMIC DNA]</scope>
    <source>
        <strain evidence="8 9">CCMP1102</strain>
    </source>
</reference>
<feature type="compositionally biased region" description="Low complexity" evidence="6">
    <location>
        <begin position="106"/>
        <end position="132"/>
    </location>
</feature>
<dbReference type="GO" id="GO:0008270">
    <property type="term" value="F:zinc ion binding"/>
    <property type="evidence" value="ECO:0007669"/>
    <property type="project" value="UniProtKB-KW"/>
</dbReference>
<evidence type="ECO:0000256" key="1">
    <source>
        <dbReference type="ARBA" id="ARBA00022468"/>
    </source>
</evidence>
<dbReference type="GO" id="GO:0048205">
    <property type="term" value="P:COPI coating of Golgi vesicle"/>
    <property type="evidence" value="ECO:0007669"/>
    <property type="project" value="TreeGrafter"/>
</dbReference>
<dbReference type="PANTHER" id="PTHR45686:SF4">
    <property type="entry name" value="ADP-RIBOSYLATION FACTOR GTPASE ACTIVATING PROTEIN 3, ISOFORM H"/>
    <property type="match status" value="1"/>
</dbReference>
<dbReference type="OrthoDB" id="37916at2759"/>
<feature type="non-terminal residue" evidence="8">
    <location>
        <position position="176"/>
    </location>
</feature>
<evidence type="ECO:0000259" key="7">
    <source>
        <dbReference type="PROSITE" id="PS50115"/>
    </source>
</evidence>
<evidence type="ECO:0000256" key="4">
    <source>
        <dbReference type="ARBA" id="ARBA00022833"/>
    </source>
</evidence>
<dbReference type="InterPro" id="IPR001164">
    <property type="entry name" value="ArfGAP_dom"/>
</dbReference>
<evidence type="ECO:0000256" key="2">
    <source>
        <dbReference type="ARBA" id="ARBA00022723"/>
    </source>
</evidence>
<dbReference type="SUPFAM" id="SSF57863">
    <property type="entry name" value="ArfGap/RecO-like zinc finger"/>
    <property type="match status" value="1"/>
</dbReference>
<dbReference type="KEGG" id="fcy:FRACYDRAFT_143170"/>
<sequence>SIPLHCKLLLNELSGNKYCIDCGNESKNKSQSQNPEWSSISYGILICIKCSGLHRSLGVTISKVRSIQMDHFTYQEIITLLEGGNTQLHNFFKRNKLTKYELLETQNTTNSNPNSNTNTQNSNSNNSTNNSTKKLTVDNVTLLRYKTNAALFYKNQLSAHVQRLLVDVDTKPYIGR</sequence>
<dbReference type="InterPro" id="IPR037278">
    <property type="entry name" value="ARFGAP/RecO"/>
</dbReference>
<dbReference type="EMBL" id="KV784364">
    <property type="protein sequence ID" value="OEU12833.1"/>
    <property type="molecule type" value="Genomic_DNA"/>
</dbReference>
<dbReference type="PRINTS" id="PR00405">
    <property type="entry name" value="REVINTRACTNG"/>
</dbReference>
<accession>A0A1E7F4P6</accession>
<dbReference type="Gene3D" id="1.10.220.150">
    <property type="entry name" value="Arf GTPase activating protein"/>
    <property type="match status" value="1"/>
</dbReference>
<feature type="non-terminal residue" evidence="8">
    <location>
        <position position="1"/>
    </location>
</feature>
<evidence type="ECO:0000256" key="6">
    <source>
        <dbReference type="SAM" id="MobiDB-lite"/>
    </source>
</evidence>
<dbReference type="Pfam" id="PF01412">
    <property type="entry name" value="ArfGap"/>
    <property type="match status" value="1"/>
</dbReference>
<dbReference type="PROSITE" id="PS50115">
    <property type="entry name" value="ARFGAP"/>
    <property type="match status" value="1"/>
</dbReference>
<gene>
    <name evidence="8" type="ORF">FRACYDRAFT_143170</name>
</gene>
<dbReference type="InterPro" id="IPR038508">
    <property type="entry name" value="ArfGAP_dom_sf"/>
</dbReference>
<keyword evidence="1" id="KW-0343">GTPase activation</keyword>
<proteinExistence type="predicted"/>
<dbReference type="AlphaFoldDB" id="A0A1E7F4P6"/>
<keyword evidence="2" id="KW-0479">Metal-binding</keyword>
<dbReference type="SMART" id="SM00105">
    <property type="entry name" value="ArfGap"/>
    <property type="match status" value="1"/>
</dbReference>